<proteinExistence type="predicted"/>
<protein>
    <submittedName>
        <fullName evidence="1">Uncharacterized protein</fullName>
    </submittedName>
</protein>
<gene>
    <name evidence="1" type="ORF">NUM_62870</name>
</gene>
<dbReference type="Proteomes" id="UP000614996">
    <property type="component" value="Unassembled WGS sequence"/>
</dbReference>
<sequence>MPKLACRCGYVHNLSPIPDDGLQVLPDRLLHPSERTRASCTPRAADRVRGPEIRRIGTAGRC</sequence>
<name>A0A8J4AH50_9ACTN</name>
<organism evidence="1 2">
    <name type="scientific">Actinocatenispora comari</name>
    <dbReference type="NCBI Taxonomy" id="2807577"/>
    <lineage>
        <taxon>Bacteria</taxon>
        <taxon>Bacillati</taxon>
        <taxon>Actinomycetota</taxon>
        <taxon>Actinomycetes</taxon>
        <taxon>Micromonosporales</taxon>
        <taxon>Micromonosporaceae</taxon>
        <taxon>Actinocatenispora</taxon>
    </lineage>
</organism>
<dbReference type="AlphaFoldDB" id="A0A8J4AH50"/>
<accession>A0A8J4AH50</accession>
<evidence type="ECO:0000313" key="2">
    <source>
        <dbReference type="Proteomes" id="UP000614996"/>
    </source>
</evidence>
<dbReference type="EMBL" id="BOPO01000128">
    <property type="protein sequence ID" value="GIL31033.1"/>
    <property type="molecule type" value="Genomic_DNA"/>
</dbReference>
<reference evidence="2" key="1">
    <citation type="journal article" date="2021" name="Int. J. Syst. Evol. Microbiol.">
        <title>Actinocatenispora comari sp. nov., an endophytic actinomycete isolated from aerial parts of Comarum salesowianum.</title>
        <authorList>
            <person name="Oyunbileg N."/>
            <person name="Iizaka Y."/>
            <person name="Hamada M."/>
            <person name="Davaapurev B.O."/>
            <person name="Fukumoto A."/>
            <person name="Tsetseg B."/>
            <person name="Kato F."/>
            <person name="Tamura T."/>
            <person name="Batkhuu J."/>
            <person name="Anzai Y."/>
        </authorList>
    </citation>
    <scope>NUCLEOTIDE SEQUENCE [LARGE SCALE GENOMIC DNA]</scope>
    <source>
        <strain evidence="2">NUM-2625</strain>
    </source>
</reference>
<comment type="caution">
    <text evidence="1">The sequence shown here is derived from an EMBL/GenBank/DDBJ whole genome shotgun (WGS) entry which is preliminary data.</text>
</comment>
<evidence type="ECO:0000313" key="1">
    <source>
        <dbReference type="EMBL" id="GIL31033.1"/>
    </source>
</evidence>
<keyword evidence="2" id="KW-1185">Reference proteome</keyword>